<evidence type="ECO:0000313" key="8">
    <source>
        <dbReference type="Proteomes" id="UP000663868"/>
    </source>
</evidence>
<feature type="non-terminal residue" evidence="7">
    <location>
        <position position="216"/>
    </location>
</feature>
<evidence type="ECO:0000256" key="1">
    <source>
        <dbReference type="ARBA" id="ARBA00005594"/>
    </source>
</evidence>
<dbReference type="PANTHER" id="PTHR45794">
    <property type="entry name" value="LEUCYL-TRNA SYNTHETASE"/>
    <property type="match status" value="1"/>
</dbReference>
<evidence type="ECO:0000256" key="5">
    <source>
        <dbReference type="ARBA" id="ARBA00022917"/>
    </source>
</evidence>
<sequence length="216" mass="24774">DDFAALTDLKNKANLREKYGITESMVLPYDPVPIIQLDPYGNLSAPKICEEMKIQSQNDQDKLVKAKEIIYTKSFYEGILLVGKYANTKVSEAKKLVRDDLIKNGDGCIYQEPEGKVKSRSNDECVVALVDQWFLDYGNAEWKEETKRALAQMNVYNNEARNQYQGVIEWLHEYACSRSFGLGTKLPWDKQYVIESLSDSTIYMAYYTVAHLLQGR</sequence>
<dbReference type="GO" id="GO:0004823">
    <property type="term" value="F:leucine-tRNA ligase activity"/>
    <property type="evidence" value="ECO:0007669"/>
    <property type="project" value="InterPro"/>
</dbReference>
<dbReference type="AlphaFoldDB" id="A0A820MGE7"/>
<accession>A0A820MGE7</accession>
<keyword evidence="6" id="KW-0030">Aminoacyl-tRNA synthetase</keyword>
<proteinExistence type="inferred from homology"/>
<keyword evidence="2" id="KW-0436">Ligase</keyword>
<dbReference type="SUPFAM" id="SSF52374">
    <property type="entry name" value="Nucleotidylyl transferase"/>
    <property type="match status" value="1"/>
</dbReference>
<dbReference type="InterPro" id="IPR014729">
    <property type="entry name" value="Rossmann-like_a/b/a_fold"/>
</dbReference>
<reference evidence="7" key="1">
    <citation type="submission" date="2021-02" db="EMBL/GenBank/DDBJ databases">
        <authorList>
            <person name="Nowell W R."/>
        </authorList>
    </citation>
    <scope>NUCLEOTIDE SEQUENCE</scope>
</reference>
<name>A0A820MGE7_9BILA</name>
<organism evidence="7 8">
    <name type="scientific">Adineta steineri</name>
    <dbReference type="NCBI Taxonomy" id="433720"/>
    <lineage>
        <taxon>Eukaryota</taxon>
        <taxon>Metazoa</taxon>
        <taxon>Spiralia</taxon>
        <taxon>Gnathifera</taxon>
        <taxon>Rotifera</taxon>
        <taxon>Eurotatoria</taxon>
        <taxon>Bdelloidea</taxon>
        <taxon>Adinetida</taxon>
        <taxon>Adinetidae</taxon>
        <taxon>Adineta</taxon>
    </lineage>
</organism>
<comment type="similarity">
    <text evidence="1">Belongs to the class-I aminoacyl-tRNA synthetase family.</text>
</comment>
<keyword evidence="5" id="KW-0648">Protein biosynthesis</keyword>
<dbReference type="GO" id="GO:0005524">
    <property type="term" value="F:ATP binding"/>
    <property type="evidence" value="ECO:0007669"/>
    <property type="project" value="UniProtKB-KW"/>
</dbReference>
<evidence type="ECO:0000256" key="3">
    <source>
        <dbReference type="ARBA" id="ARBA00022741"/>
    </source>
</evidence>
<gene>
    <name evidence="7" type="ORF">KXQ929_LOCUS49427</name>
</gene>
<comment type="caution">
    <text evidence="7">The sequence shown here is derived from an EMBL/GenBank/DDBJ whole genome shotgun (WGS) entry which is preliminary data.</text>
</comment>
<dbReference type="Gene3D" id="3.90.740.10">
    <property type="entry name" value="Valyl/Leucyl/Isoleucyl-tRNA synthetase, editing domain"/>
    <property type="match status" value="1"/>
</dbReference>
<dbReference type="PANTHER" id="PTHR45794:SF1">
    <property type="entry name" value="LEUCINE--TRNA LIGASE, CYTOPLASMIC"/>
    <property type="match status" value="1"/>
</dbReference>
<dbReference type="InterPro" id="IPR009008">
    <property type="entry name" value="Val/Leu/Ile-tRNA-synth_edit"/>
</dbReference>
<dbReference type="Proteomes" id="UP000663868">
    <property type="component" value="Unassembled WGS sequence"/>
</dbReference>
<evidence type="ECO:0000256" key="4">
    <source>
        <dbReference type="ARBA" id="ARBA00022840"/>
    </source>
</evidence>
<evidence type="ECO:0000313" key="7">
    <source>
        <dbReference type="EMBL" id="CAF4372234.1"/>
    </source>
</evidence>
<dbReference type="GO" id="GO:0002161">
    <property type="term" value="F:aminoacyl-tRNA deacylase activity"/>
    <property type="evidence" value="ECO:0007669"/>
    <property type="project" value="InterPro"/>
</dbReference>
<protein>
    <recommendedName>
        <fullName evidence="9">Leucyl-tRNA synthetase</fullName>
    </recommendedName>
</protein>
<feature type="non-terminal residue" evidence="7">
    <location>
        <position position="1"/>
    </location>
</feature>
<dbReference type="GO" id="GO:0006429">
    <property type="term" value="P:leucyl-tRNA aminoacylation"/>
    <property type="evidence" value="ECO:0007669"/>
    <property type="project" value="InterPro"/>
</dbReference>
<keyword evidence="3" id="KW-0547">Nucleotide-binding</keyword>
<evidence type="ECO:0000256" key="2">
    <source>
        <dbReference type="ARBA" id="ARBA00022598"/>
    </source>
</evidence>
<evidence type="ECO:0000256" key="6">
    <source>
        <dbReference type="ARBA" id="ARBA00023146"/>
    </source>
</evidence>
<dbReference type="InterPro" id="IPR004493">
    <property type="entry name" value="Leu-tRNA-synth_Ia_arc/euk"/>
</dbReference>
<dbReference type="EMBL" id="CAJOBB010020990">
    <property type="protein sequence ID" value="CAF4372234.1"/>
    <property type="molecule type" value="Genomic_DNA"/>
</dbReference>
<dbReference type="Gene3D" id="3.40.50.620">
    <property type="entry name" value="HUPs"/>
    <property type="match status" value="1"/>
</dbReference>
<keyword evidence="4" id="KW-0067">ATP-binding</keyword>
<evidence type="ECO:0008006" key="9">
    <source>
        <dbReference type="Google" id="ProtNLM"/>
    </source>
</evidence>